<reference evidence="2 3" key="1">
    <citation type="submission" date="2018-12" db="EMBL/GenBank/DDBJ databases">
        <authorList>
            <person name="Menchaca C."/>
            <person name="Devoll A."/>
            <person name="Sivoravong A."/>
            <person name="Parker A."/>
            <person name="Bhuiyan S."/>
            <person name="Nayek S."/>
            <person name="Kim T."/>
            <person name="Hughes L.E."/>
            <person name="Garlena R.A."/>
            <person name="Russell D.A."/>
            <person name="Pope W.H."/>
            <person name="Jacobs-Sera D."/>
            <person name="Hatfull G.F."/>
        </authorList>
    </citation>
    <scope>NUCLEOTIDE SEQUENCE [LARGE SCALE GENOMIC DNA]</scope>
</reference>
<keyword evidence="3" id="KW-1185">Reference proteome</keyword>
<dbReference type="RefSeq" id="YP_009819820.1">
    <property type="nucleotide sequence ID" value="NC_048153.1"/>
</dbReference>
<evidence type="ECO:0000313" key="2">
    <source>
        <dbReference type="EMBL" id="QAX92809.1"/>
    </source>
</evidence>
<dbReference type="GeneID" id="55011239"/>
<dbReference type="KEGG" id="vg:55011239"/>
<proteinExistence type="predicted"/>
<protein>
    <submittedName>
        <fullName evidence="2">Uncharacterized protein</fullName>
    </submittedName>
</protein>
<dbReference type="EMBL" id="MK305888">
    <property type="protein sequence ID" value="QAX92809.1"/>
    <property type="molecule type" value="Genomic_DNA"/>
</dbReference>
<sequence length="438" mass="47128">MDLYRPANPRSRGAGHYRRPGTSASYCGRTVEAKPTELRYITGVCQQCAKAEQRDRVAAEQVAADRSIDGPTLAERAGVRYARVGKGRRVHYSNNDDTLCGREVTAYDDLGEKAPELCAPCVRAAEERAYSRALAAASPLAAAAMQLAETVEQADTEARLDHAEEQAAAAFTATTHTVEAVEHAEQVEAGVATVEDAEALYATQVVTEAEADAGTWRGEWIGEQPTDGLFTVERPADQGALFTTTATVEPIVARVSFDPGTLARIKAKADADRKAYRAETDDRIAAEYRTYGAPVPAAVQARINARATEQAPARHAIEGVIVSHNGTTPGTAPKHSTDPDARAALDVLASLRLAEITNHTDVTAEPGDPDHAPAAWGFLIEPRGHGRIALYWIEAGRYTRPDGKPFAVELEIGADKLRKAGWTIEPGDRRHVMAHRPA</sequence>
<evidence type="ECO:0000313" key="3">
    <source>
        <dbReference type="Proteomes" id="UP000289599"/>
    </source>
</evidence>
<feature type="region of interest" description="Disordered" evidence="1">
    <location>
        <begin position="1"/>
        <end position="25"/>
    </location>
</feature>
<name>A0A411AXJ1_9CAUD</name>
<gene>
    <name evidence="2" type="primary">48</name>
    <name evidence="2" type="ORF">SEA_AUSTINTATIOUS_48</name>
</gene>
<dbReference type="Proteomes" id="UP000289599">
    <property type="component" value="Segment"/>
</dbReference>
<evidence type="ECO:0000256" key="1">
    <source>
        <dbReference type="SAM" id="MobiDB-lite"/>
    </source>
</evidence>
<organism evidence="2 3">
    <name type="scientific">Streptomyces phage Austintatious</name>
    <dbReference type="NCBI Taxonomy" id="2500795"/>
    <lineage>
        <taxon>Viruses</taxon>
        <taxon>Duplodnaviria</taxon>
        <taxon>Heunggongvirae</taxon>
        <taxon>Uroviricota</taxon>
        <taxon>Caudoviricetes</taxon>
        <taxon>Austintatiousvirus</taxon>
        <taxon>Austintatiousvirus austintatious</taxon>
    </lineage>
</organism>
<accession>A0A411AXJ1</accession>